<keyword evidence="2" id="KW-1185">Reference proteome</keyword>
<reference evidence="1" key="1">
    <citation type="submission" date="2020-04" db="EMBL/GenBank/DDBJ databases">
        <authorList>
            <person name="Alioto T."/>
            <person name="Alioto T."/>
            <person name="Gomez Garrido J."/>
        </authorList>
    </citation>
    <scope>NUCLEOTIDE SEQUENCE</scope>
    <source>
        <strain evidence="1">A484AB</strain>
    </source>
</reference>
<organism evidence="1 2">
    <name type="scientific">Paramuricea clavata</name>
    <name type="common">Red gorgonian</name>
    <name type="synonym">Violescent sea-whip</name>
    <dbReference type="NCBI Taxonomy" id="317549"/>
    <lineage>
        <taxon>Eukaryota</taxon>
        <taxon>Metazoa</taxon>
        <taxon>Cnidaria</taxon>
        <taxon>Anthozoa</taxon>
        <taxon>Octocorallia</taxon>
        <taxon>Malacalcyonacea</taxon>
        <taxon>Plexauridae</taxon>
        <taxon>Paramuricea</taxon>
    </lineage>
</organism>
<protein>
    <submittedName>
        <fullName evidence="1">Uncharacterized protein</fullName>
    </submittedName>
</protein>
<name>A0A7D9HMV3_PARCT</name>
<sequence length="75" mass="8164">MGDRNSNFSWQSSNFGALQARTNELFYITAAQEPLSFILSYPTGTGQEDEDCLKSVLSLHLGSATVAVDNFSISN</sequence>
<comment type="caution">
    <text evidence="1">The sequence shown here is derived from an EMBL/GenBank/DDBJ whole genome shotgun (WGS) entry which is preliminary data.</text>
</comment>
<proteinExistence type="predicted"/>
<dbReference type="AlphaFoldDB" id="A0A7D9HMV3"/>
<accession>A0A7D9HMV3</accession>
<evidence type="ECO:0000313" key="1">
    <source>
        <dbReference type="EMBL" id="CAB3986578.1"/>
    </source>
</evidence>
<evidence type="ECO:0000313" key="2">
    <source>
        <dbReference type="Proteomes" id="UP001152795"/>
    </source>
</evidence>
<gene>
    <name evidence="1" type="ORF">PACLA_8A062299</name>
</gene>
<dbReference type="EMBL" id="CACRXK020001037">
    <property type="protein sequence ID" value="CAB3986578.1"/>
    <property type="molecule type" value="Genomic_DNA"/>
</dbReference>
<dbReference type="Proteomes" id="UP001152795">
    <property type="component" value="Unassembled WGS sequence"/>
</dbReference>